<dbReference type="CDD" id="cd00082">
    <property type="entry name" value="HisKA"/>
    <property type="match status" value="1"/>
</dbReference>
<dbReference type="GO" id="GO:0005524">
    <property type="term" value="F:ATP binding"/>
    <property type="evidence" value="ECO:0007669"/>
    <property type="project" value="UniProtKB-KW"/>
</dbReference>
<evidence type="ECO:0000259" key="17">
    <source>
        <dbReference type="PROSITE" id="PS50885"/>
    </source>
</evidence>
<dbReference type="Gene3D" id="1.10.287.130">
    <property type="match status" value="1"/>
</dbReference>
<feature type="transmembrane region" description="Helical" evidence="15">
    <location>
        <begin position="161"/>
        <end position="182"/>
    </location>
</feature>
<keyword evidence="10" id="KW-0418">Kinase</keyword>
<reference evidence="19" key="1">
    <citation type="submission" date="2019-01" db="EMBL/GenBank/DDBJ databases">
        <title>Gri0909 isolated from a small marine red alga.</title>
        <authorList>
            <person name="Kim J."/>
            <person name="Jeong S.E."/>
            <person name="Jeon C.O."/>
        </authorList>
    </citation>
    <scope>NUCLEOTIDE SEQUENCE [LARGE SCALE GENOMIC DNA]</scope>
    <source>
        <strain evidence="19">Gri0909</strain>
    </source>
</reference>
<evidence type="ECO:0000256" key="13">
    <source>
        <dbReference type="ARBA" id="ARBA00023012"/>
    </source>
</evidence>
<dbReference type="Pfam" id="PF02518">
    <property type="entry name" value="HATPase_c"/>
    <property type="match status" value="1"/>
</dbReference>
<evidence type="ECO:0000256" key="12">
    <source>
        <dbReference type="ARBA" id="ARBA00022989"/>
    </source>
</evidence>
<keyword evidence="19" id="KW-1185">Reference proteome</keyword>
<dbReference type="OrthoDB" id="9804645at2"/>
<dbReference type="Pfam" id="PF00672">
    <property type="entry name" value="HAMP"/>
    <property type="match status" value="1"/>
</dbReference>
<evidence type="ECO:0000256" key="15">
    <source>
        <dbReference type="SAM" id="Phobius"/>
    </source>
</evidence>
<dbReference type="GO" id="GO:0005886">
    <property type="term" value="C:plasma membrane"/>
    <property type="evidence" value="ECO:0007669"/>
    <property type="project" value="UniProtKB-SubCell"/>
</dbReference>
<keyword evidence="13" id="KW-0902">Two-component regulatory system</keyword>
<dbReference type="SUPFAM" id="SSF55874">
    <property type="entry name" value="ATPase domain of HSP90 chaperone/DNA topoisomerase II/histidine kinase"/>
    <property type="match status" value="1"/>
</dbReference>
<comment type="catalytic activity">
    <reaction evidence="1">
        <text>ATP + protein L-histidine = ADP + protein N-phospho-L-histidine.</text>
        <dbReference type="EC" id="2.7.13.3"/>
    </reaction>
</comment>
<comment type="caution">
    <text evidence="18">The sequence shown here is derived from an EMBL/GenBank/DDBJ whole genome shotgun (WGS) entry which is preliminary data.</text>
</comment>
<evidence type="ECO:0000256" key="10">
    <source>
        <dbReference type="ARBA" id="ARBA00022777"/>
    </source>
</evidence>
<evidence type="ECO:0000256" key="3">
    <source>
        <dbReference type="ARBA" id="ARBA00012438"/>
    </source>
</evidence>
<dbReference type="GO" id="GO:0000155">
    <property type="term" value="F:phosphorelay sensor kinase activity"/>
    <property type="evidence" value="ECO:0007669"/>
    <property type="project" value="InterPro"/>
</dbReference>
<dbReference type="AlphaFoldDB" id="A0A3S3UME7"/>
<dbReference type="RefSeq" id="WP_127767248.1">
    <property type="nucleotide sequence ID" value="NZ_SADE01000003.1"/>
</dbReference>
<dbReference type="InterPro" id="IPR050980">
    <property type="entry name" value="2C_sensor_his_kinase"/>
</dbReference>
<dbReference type="InterPro" id="IPR005467">
    <property type="entry name" value="His_kinase_dom"/>
</dbReference>
<dbReference type="CDD" id="cd06225">
    <property type="entry name" value="HAMP"/>
    <property type="match status" value="1"/>
</dbReference>
<dbReference type="Gene3D" id="3.30.565.10">
    <property type="entry name" value="Histidine kinase-like ATPase, C-terminal domain"/>
    <property type="match status" value="1"/>
</dbReference>
<organism evidence="18 19">
    <name type="scientific">Hwanghaeella grinnelliae</name>
    <dbReference type="NCBI Taxonomy" id="2500179"/>
    <lineage>
        <taxon>Bacteria</taxon>
        <taxon>Pseudomonadati</taxon>
        <taxon>Pseudomonadota</taxon>
        <taxon>Alphaproteobacteria</taxon>
        <taxon>Rhodospirillales</taxon>
        <taxon>Rhodospirillaceae</taxon>
        <taxon>Hwanghaeella</taxon>
    </lineage>
</organism>
<keyword evidence="12 15" id="KW-1133">Transmembrane helix</keyword>
<dbReference type="Proteomes" id="UP000287447">
    <property type="component" value="Unassembled WGS sequence"/>
</dbReference>
<proteinExistence type="predicted"/>
<accession>A0A3S3UME7</accession>
<dbReference type="EC" id="2.7.13.3" evidence="3"/>
<evidence type="ECO:0000256" key="5">
    <source>
        <dbReference type="ARBA" id="ARBA00022519"/>
    </source>
</evidence>
<evidence type="ECO:0000256" key="7">
    <source>
        <dbReference type="ARBA" id="ARBA00022679"/>
    </source>
</evidence>
<dbReference type="Pfam" id="PF00512">
    <property type="entry name" value="HisKA"/>
    <property type="match status" value="1"/>
</dbReference>
<dbReference type="InterPro" id="IPR003660">
    <property type="entry name" value="HAMP_dom"/>
</dbReference>
<feature type="domain" description="HAMP" evidence="17">
    <location>
        <begin position="183"/>
        <end position="236"/>
    </location>
</feature>
<evidence type="ECO:0000256" key="9">
    <source>
        <dbReference type="ARBA" id="ARBA00022741"/>
    </source>
</evidence>
<evidence type="ECO:0000259" key="16">
    <source>
        <dbReference type="PROSITE" id="PS50109"/>
    </source>
</evidence>
<evidence type="ECO:0000256" key="11">
    <source>
        <dbReference type="ARBA" id="ARBA00022840"/>
    </source>
</evidence>
<dbReference type="InterPro" id="IPR036097">
    <property type="entry name" value="HisK_dim/P_sf"/>
</dbReference>
<name>A0A3S3UME7_9PROT</name>
<keyword evidence="9" id="KW-0547">Nucleotide-binding</keyword>
<dbReference type="InterPro" id="IPR003661">
    <property type="entry name" value="HisK_dim/P_dom"/>
</dbReference>
<keyword evidence="6" id="KW-0597">Phosphoprotein</keyword>
<evidence type="ECO:0000256" key="2">
    <source>
        <dbReference type="ARBA" id="ARBA00004429"/>
    </source>
</evidence>
<comment type="subcellular location">
    <subcellularLocation>
        <location evidence="2">Cell inner membrane</location>
        <topology evidence="2">Multi-pass membrane protein</topology>
    </subcellularLocation>
</comment>
<keyword evidence="5" id="KW-0997">Cell inner membrane</keyword>
<dbReference type="SMART" id="SM00304">
    <property type="entry name" value="HAMP"/>
    <property type="match status" value="1"/>
</dbReference>
<feature type="transmembrane region" description="Helical" evidence="15">
    <location>
        <begin position="20"/>
        <end position="40"/>
    </location>
</feature>
<evidence type="ECO:0000313" key="19">
    <source>
        <dbReference type="Proteomes" id="UP000287447"/>
    </source>
</evidence>
<evidence type="ECO:0000256" key="1">
    <source>
        <dbReference type="ARBA" id="ARBA00000085"/>
    </source>
</evidence>
<keyword evidence="8 15" id="KW-0812">Transmembrane</keyword>
<evidence type="ECO:0000256" key="8">
    <source>
        <dbReference type="ARBA" id="ARBA00022692"/>
    </source>
</evidence>
<dbReference type="PRINTS" id="PR00344">
    <property type="entry name" value="BCTRLSENSOR"/>
</dbReference>
<keyword evidence="7" id="KW-0808">Transferase</keyword>
<protein>
    <recommendedName>
        <fullName evidence="3">histidine kinase</fullName>
        <ecNumber evidence="3">2.7.13.3</ecNumber>
    </recommendedName>
</protein>
<evidence type="ECO:0000256" key="14">
    <source>
        <dbReference type="ARBA" id="ARBA00023136"/>
    </source>
</evidence>
<evidence type="ECO:0000256" key="4">
    <source>
        <dbReference type="ARBA" id="ARBA00022475"/>
    </source>
</evidence>
<evidence type="ECO:0000313" key="18">
    <source>
        <dbReference type="EMBL" id="RVU34944.1"/>
    </source>
</evidence>
<dbReference type="PANTHER" id="PTHR44936">
    <property type="entry name" value="SENSOR PROTEIN CREC"/>
    <property type="match status" value="1"/>
</dbReference>
<dbReference type="Gene3D" id="6.10.340.10">
    <property type="match status" value="1"/>
</dbReference>
<dbReference type="InterPro" id="IPR003594">
    <property type="entry name" value="HATPase_dom"/>
</dbReference>
<dbReference type="PANTHER" id="PTHR44936:SF5">
    <property type="entry name" value="SENSOR HISTIDINE KINASE ENVZ"/>
    <property type="match status" value="1"/>
</dbReference>
<dbReference type="SMART" id="SM00387">
    <property type="entry name" value="HATPase_c"/>
    <property type="match status" value="1"/>
</dbReference>
<dbReference type="PROSITE" id="PS50885">
    <property type="entry name" value="HAMP"/>
    <property type="match status" value="1"/>
</dbReference>
<dbReference type="InterPro" id="IPR036890">
    <property type="entry name" value="HATPase_C_sf"/>
</dbReference>
<dbReference type="InterPro" id="IPR004358">
    <property type="entry name" value="Sig_transdc_His_kin-like_C"/>
</dbReference>
<gene>
    <name evidence="18" type="ORF">EOI86_19110</name>
</gene>
<dbReference type="SUPFAM" id="SSF47384">
    <property type="entry name" value="Homodimeric domain of signal transducing histidine kinase"/>
    <property type="match status" value="1"/>
</dbReference>
<feature type="domain" description="Histidine kinase" evidence="16">
    <location>
        <begin position="244"/>
        <end position="440"/>
    </location>
</feature>
<keyword evidence="11" id="KW-0067">ATP-binding</keyword>
<dbReference type="EMBL" id="SADE01000003">
    <property type="protein sequence ID" value="RVU34944.1"/>
    <property type="molecule type" value="Genomic_DNA"/>
</dbReference>
<keyword evidence="14 15" id="KW-0472">Membrane</keyword>
<keyword evidence="4" id="KW-1003">Cell membrane</keyword>
<dbReference type="PROSITE" id="PS50109">
    <property type="entry name" value="HIS_KIN"/>
    <property type="match status" value="1"/>
</dbReference>
<evidence type="ECO:0000256" key="6">
    <source>
        <dbReference type="ARBA" id="ARBA00022553"/>
    </source>
</evidence>
<dbReference type="SMART" id="SM00388">
    <property type="entry name" value="HisKA"/>
    <property type="match status" value="1"/>
</dbReference>
<sequence>MALGRFHLKNFLPRTLYGRALLIIISPLILLQIVSTWIFYDRHWDSITWRLVSGISGDIAMVLDRMYDAPEKTEDLFESAQANMGLELILRPGEILPNEPADDANGLIHSLLAKALGERVKRPFRIDSRSFRQEVVVDVQLAEGVLRVIVPGNRVFSSTTYIFIMWMVGTSLVLFAVASVFMRNQVRPIRRLATAVDSFGKGREADADVKPEGALEVRQATQAFNLMSERIRRQVRQRTDMLSGVSHDLRTPLTRMKLQLAMLGKDPEIAELKENVSEMEKMIEGYLTFARGEGGEQSLETDLTELVSDIGDQWKRDGASIDTHVEGHIVTWVKPDAFKRCIDNLIANANRYADNIWVRAGRRGDAIEVTIDDDGPGISEDQREDAFRPFVRLDRSRNPLTGGTGLGLSIARDIARVHGGELFLEDSPHGGLRARIRLPL</sequence>